<dbReference type="GO" id="GO:0005634">
    <property type="term" value="C:nucleus"/>
    <property type="evidence" value="ECO:0007669"/>
    <property type="project" value="TreeGrafter"/>
</dbReference>
<dbReference type="CDD" id="cd18727">
    <property type="entry name" value="PIN_Swt1-like"/>
    <property type="match status" value="1"/>
</dbReference>
<dbReference type="InterPro" id="IPR002716">
    <property type="entry name" value="PIN_dom"/>
</dbReference>
<keyword evidence="3" id="KW-1185">Reference proteome</keyword>
<dbReference type="OrthoDB" id="2017974at2759"/>
<protein>
    <recommendedName>
        <fullName evidence="1">PIN domain-containing protein</fullName>
    </recommendedName>
</protein>
<dbReference type="STRING" id="230819.A0A5C3L9A3"/>
<dbReference type="Proteomes" id="UP000307440">
    <property type="component" value="Unassembled WGS sequence"/>
</dbReference>
<evidence type="ECO:0000313" key="2">
    <source>
        <dbReference type="EMBL" id="TFK29397.1"/>
    </source>
</evidence>
<dbReference type="PANTHER" id="PTHR16161">
    <property type="entry name" value="TRANSCRIPTIONAL PROTEIN SWT1"/>
    <property type="match status" value="1"/>
</dbReference>
<feature type="domain" description="PIN" evidence="1">
    <location>
        <begin position="1"/>
        <end position="130"/>
    </location>
</feature>
<evidence type="ECO:0000313" key="3">
    <source>
        <dbReference type="Proteomes" id="UP000307440"/>
    </source>
</evidence>
<reference evidence="2 3" key="1">
    <citation type="journal article" date="2019" name="Nat. Ecol. Evol.">
        <title>Megaphylogeny resolves global patterns of mushroom evolution.</title>
        <authorList>
            <person name="Varga T."/>
            <person name="Krizsan K."/>
            <person name="Foldi C."/>
            <person name="Dima B."/>
            <person name="Sanchez-Garcia M."/>
            <person name="Sanchez-Ramirez S."/>
            <person name="Szollosi G.J."/>
            <person name="Szarkandi J.G."/>
            <person name="Papp V."/>
            <person name="Albert L."/>
            <person name="Andreopoulos W."/>
            <person name="Angelini C."/>
            <person name="Antonin V."/>
            <person name="Barry K.W."/>
            <person name="Bougher N.L."/>
            <person name="Buchanan P."/>
            <person name="Buyck B."/>
            <person name="Bense V."/>
            <person name="Catcheside P."/>
            <person name="Chovatia M."/>
            <person name="Cooper J."/>
            <person name="Damon W."/>
            <person name="Desjardin D."/>
            <person name="Finy P."/>
            <person name="Geml J."/>
            <person name="Haridas S."/>
            <person name="Hughes K."/>
            <person name="Justo A."/>
            <person name="Karasinski D."/>
            <person name="Kautmanova I."/>
            <person name="Kiss B."/>
            <person name="Kocsube S."/>
            <person name="Kotiranta H."/>
            <person name="LaButti K.M."/>
            <person name="Lechner B.E."/>
            <person name="Liimatainen K."/>
            <person name="Lipzen A."/>
            <person name="Lukacs Z."/>
            <person name="Mihaltcheva S."/>
            <person name="Morgado L.N."/>
            <person name="Niskanen T."/>
            <person name="Noordeloos M.E."/>
            <person name="Ohm R.A."/>
            <person name="Ortiz-Santana B."/>
            <person name="Ovrebo C."/>
            <person name="Racz N."/>
            <person name="Riley R."/>
            <person name="Savchenko A."/>
            <person name="Shiryaev A."/>
            <person name="Soop K."/>
            <person name="Spirin V."/>
            <person name="Szebenyi C."/>
            <person name="Tomsovsky M."/>
            <person name="Tulloss R.E."/>
            <person name="Uehling J."/>
            <person name="Grigoriev I.V."/>
            <person name="Vagvolgyi C."/>
            <person name="Papp T."/>
            <person name="Martin F.M."/>
            <person name="Miettinen O."/>
            <person name="Hibbett D.S."/>
            <person name="Nagy L.G."/>
        </authorList>
    </citation>
    <scope>NUCLEOTIDE SEQUENCE [LARGE SCALE GENOMIC DNA]</scope>
    <source>
        <strain evidence="2 3">CBS 121175</strain>
    </source>
</reference>
<organism evidence="2 3">
    <name type="scientific">Coprinopsis marcescibilis</name>
    <name type="common">Agaric fungus</name>
    <name type="synonym">Psathyrella marcescibilis</name>
    <dbReference type="NCBI Taxonomy" id="230819"/>
    <lineage>
        <taxon>Eukaryota</taxon>
        <taxon>Fungi</taxon>
        <taxon>Dikarya</taxon>
        <taxon>Basidiomycota</taxon>
        <taxon>Agaricomycotina</taxon>
        <taxon>Agaricomycetes</taxon>
        <taxon>Agaricomycetidae</taxon>
        <taxon>Agaricales</taxon>
        <taxon>Agaricineae</taxon>
        <taxon>Psathyrellaceae</taxon>
        <taxon>Coprinopsis</taxon>
    </lineage>
</organism>
<name>A0A5C3L9A3_COPMA</name>
<dbReference type="SUPFAM" id="SSF88723">
    <property type="entry name" value="PIN domain-like"/>
    <property type="match status" value="1"/>
</dbReference>
<dbReference type="EMBL" id="ML210150">
    <property type="protein sequence ID" value="TFK29397.1"/>
    <property type="molecule type" value="Genomic_DNA"/>
</dbReference>
<accession>A0A5C3L9A3</accession>
<proteinExistence type="predicted"/>
<evidence type="ECO:0000259" key="1">
    <source>
        <dbReference type="SMART" id="SM00670"/>
    </source>
</evidence>
<dbReference type="Pfam" id="PF13638">
    <property type="entry name" value="PIN_4"/>
    <property type="match status" value="1"/>
</dbReference>
<dbReference type="InterPro" id="IPR052626">
    <property type="entry name" value="SWT1_Regulator"/>
</dbReference>
<dbReference type="GO" id="GO:0004540">
    <property type="term" value="F:RNA nuclease activity"/>
    <property type="evidence" value="ECO:0007669"/>
    <property type="project" value="UniProtKB-ARBA"/>
</dbReference>
<dbReference type="InterPro" id="IPR029060">
    <property type="entry name" value="PIN-like_dom_sf"/>
</dbReference>
<dbReference type="PANTHER" id="PTHR16161:SF0">
    <property type="entry name" value="TRANSCRIPTIONAL PROTEIN SWT1"/>
    <property type="match status" value="1"/>
</dbReference>
<dbReference type="SMART" id="SM00670">
    <property type="entry name" value="PINc"/>
    <property type="match status" value="1"/>
</dbReference>
<dbReference type="AlphaFoldDB" id="A0A5C3L9A3"/>
<gene>
    <name evidence="2" type="ORF">FA15DRAFT_740301</name>
</gene>
<dbReference type="Gene3D" id="3.40.50.1010">
    <property type="entry name" value="5'-nuclease"/>
    <property type="match status" value="1"/>
</dbReference>
<sequence>MIIDTNILMHHYEAIRTFVEDVERVAEPVVVVVPGIVIYELDGLKKRNEAWPARRASGWLLSKVREQKHVKVQATDETTKPSRNWRTKDDEETGILDEMKNDRLILDCCQYFRSKHHRTVLCSADKNLCIIATTSDARNPVMSISPPPGRPWTSREIMKTFFGEQYHLLSQFRTSNSAYEKKTKTQSEDLMQVDDEVFNEQPLNTLHDDVRVHFTRLLLEAAVRIGGTELKKGCDPAKLSRHAAGWQRKHYSTWTAGDCLEYLSYERSEIGRVAEEGQPRLAGFLTKRYEGQGARTGREWSTADWRRAAEKLERIGRILGDGGIEQAVRDLRPYLDLVLPLIL</sequence>